<dbReference type="NCBIfam" id="TIGR00229">
    <property type="entry name" value="sensory_box"/>
    <property type="match status" value="1"/>
</dbReference>
<dbReference type="InterPro" id="IPR013767">
    <property type="entry name" value="PAS_fold"/>
</dbReference>
<dbReference type="InterPro" id="IPR036388">
    <property type="entry name" value="WH-like_DNA-bd_sf"/>
</dbReference>
<dbReference type="InterPro" id="IPR035965">
    <property type="entry name" value="PAS-like_dom_sf"/>
</dbReference>
<dbReference type="Gene3D" id="3.30.450.20">
    <property type="entry name" value="PAS domain"/>
    <property type="match status" value="1"/>
</dbReference>
<dbReference type="SUPFAM" id="SSF55785">
    <property type="entry name" value="PYP-like sensor domain (PAS domain)"/>
    <property type="match status" value="1"/>
</dbReference>
<keyword evidence="3" id="KW-0804">Transcription</keyword>
<dbReference type="SMART" id="SM00419">
    <property type="entry name" value="HTH_CRP"/>
    <property type="match status" value="1"/>
</dbReference>
<proteinExistence type="predicted"/>
<dbReference type="CDD" id="cd00130">
    <property type="entry name" value="PAS"/>
    <property type="match status" value="1"/>
</dbReference>
<dbReference type="RefSeq" id="WP_029633400.1">
    <property type="nucleotide sequence ID" value="NZ_JACJTA010000010.1"/>
</dbReference>
<keyword evidence="2" id="KW-0238">DNA-binding</keyword>
<dbReference type="PROSITE" id="PS51063">
    <property type="entry name" value="HTH_CRP_2"/>
    <property type="match status" value="1"/>
</dbReference>
<dbReference type="CDD" id="cd00092">
    <property type="entry name" value="HTH_CRP"/>
    <property type="match status" value="1"/>
</dbReference>
<dbReference type="InterPro" id="IPR012318">
    <property type="entry name" value="HTH_CRP"/>
</dbReference>
<evidence type="ECO:0000259" key="5">
    <source>
        <dbReference type="PROSITE" id="PS51063"/>
    </source>
</evidence>
<dbReference type="SUPFAM" id="SSF46785">
    <property type="entry name" value="Winged helix' DNA-binding domain"/>
    <property type="match status" value="1"/>
</dbReference>
<dbReference type="PROSITE" id="PS50113">
    <property type="entry name" value="PAC"/>
    <property type="match status" value="1"/>
</dbReference>
<dbReference type="InterPro" id="IPR018490">
    <property type="entry name" value="cNMP-bd_dom_sf"/>
</dbReference>
<dbReference type="InterPro" id="IPR000014">
    <property type="entry name" value="PAS"/>
</dbReference>
<evidence type="ECO:0000259" key="4">
    <source>
        <dbReference type="PROSITE" id="PS50113"/>
    </source>
</evidence>
<name>A0ABR8GLJ3_9CYAN</name>
<protein>
    <submittedName>
        <fullName evidence="6">Helix-turn-helix domain-containing protein</fullName>
    </submittedName>
</protein>
<sequence length="387" mass="44306">MNVEKFIQRTEAFHRRLADLNQTANALPWITSDMLPQAFKELGSNSRMLQLAAEELYLQNEELIRTRGLVEAECQRYQNLFEFAPNAYLLTNIEGIIQEANCVATILLNVPKHYLTGKPLINFVPLEERRRFRNELSEVSRSNSNRELLVNLQQRDGKLFHSALTVAPVRNQYNKPINLLWVLREISEPQQPESTNKEFDFRENRSIYQHCKGETITLNPSEIFYVCQGLVKLSTFCETGEEVLTGLAGEKMVFGSSLTSLQTYQATALTDVELVSIDVAEIAQSPVLSHALLPKFNQRLRQTESFLAISGRQRVQERLHYLFLLLKQEIGQSVPEGTRLNVRLTHEEIASACCTTRVTITRLMGKLQQEGVIRFDSKKHIILQNLT</sequence>
<evidence type="ECO:0000256" key="2">
    <source>
        <dbReference type="ARBA" id="ARBA00023125"/>
    </source>
</evidence>
<organism evidence="6 7">
    <name type="scientific">Scytonema hofmannii FACHB-248</name>
    <dbReference type="NCBI Taxonomy" id="1842502"/>
    <lineage>
        <taxon>Bacteria</taxon>
        <taxon>Bacillati</taxon>
        <taxon>Cyanobacteriota</taxon>
        <taxon>Cyanophyceae</taxon>
        <taxon>Nostocales</taxon>
        <taxon>Scytonemataceae</taxon>
        <taxon>Scytonema</taxon>
    </lineage>
</organism>
<comment type="caution">
    <text evidence="6">The sequence shown here is derived from an EMBL/GenBank/DDBJ whole genome shotgun (WGS) entry which is preliminary data.</text>
</comment>
<dbReference type="Proteomes" id="UP000660380">
    <property type="component" value="Unassembled WGS sequence"/>
</dbReference>
<evidence type="ECO:0000313" key="7">
    <source>
        <dbReference type="Proteomes" id="UP000660380"/>
    </source>
</evidence>
<dbReference type="Pfam" id="PF00989">
    <property type="entry name" value="PAS"/>
    <property type="match status" value="1"/>
</dbReference>
<gene>
    <name evidence="6" type="ORF">H6G81_06960</name>
</gene>
<dbReference type="SMART" id="SM00091">
    <property type="entry name" value="PAS"/>
    <property type="match status" value="1"/>
</dbReference>
<accession>A0ABR8GLJ3</accession>
<dbReference type="InterPro" id="IPR036390">
    <property type="entry name" value="WH_DNA-bd_sf"/>
</dbReference>
<dbReference type="Pfam" id="PF13545">
    <property type="entry name" value="HTH_Crp_2"/>
    <property type="match status" value="1"/>
</dbReference>
<feature type="domain" description="PAC" evidence="4">
    <location>
        <begin position="146"/>
        <end position="198"/>
    </location>
</feature>
<dbReference type="Gene3D" id="1.10.10.10">
    <property type="entry name" value="Winged helix-like DNA-binding domain superfamily/Winged helix DNA-binding domain"/>
    <property type="match status" value="1"/>
</dbReference>
<evidence type="ECO:0000256" key="1">
    <source>
        <dbReference type="ARBA" id="ARBA00023015"/>
    </source>
</evidence>
<dbReference type="SUPFAM" id="SSF51206">
    <property type="entry name" value="cAMP-binding domain-like"/>
    <property type="match status" value="1"/>
</dbReference>
<feature type="domain" description="HTH crp-type" evidence="5">
    <location>
        <begin position="313"/>
        <end position="387"/>
    </location>
</feature>
<dbReference type="InterPro" id="IPR000700">
    <property type="entry name" value="PAS-assoc_C"/>
</dbReference>
<keyword evidence="1" id="KW-0805">Transcription regulation</keyword>
<dbReference type="InterPro" id="IPR014710">
    <property type="entry name" value="RmlC-like_jellyroll"/>
</dbReference>
<evidence type="ECO:0000256" key="3">
    <source>
        <dbReference type="ARBA" id="ARBA00023163"/>
    </source>
</evidence>
<dbReference type="Gene3D" id="2.60.120.10">
    <property type="entry name" value="Jelly Rolls"/>
    <property type="match status" value="1"/>
</dbReference>
<reference evidence="6 7" key="1">
    <citation type="journal article" date="2020" name="ISME J.">
        <title>Comparative genomics reveals insights into cyanobacterial evolution and habitat adaptation.</title>
        <authorList>
            <person name="Chen M.Y."/>
            <person name="Teng W.K."/>
            <person name="Zhao L."/>
            <person name="Hu C.X."/>
            <person name="Zhou Y.K."/>
            <person name="Han B.P."/>
            <person name="Song L.R."/>
            <person name="Shu W.S."/>
        </authorList>
    </citation>
    <scope>NUCLEOTIDE SEQUENCE [LARGE SCALE GENOMIC DNA]</scope>
    <source>
        <strain evidence="6 7">FACHB-248</strain>
    </source>
</reference>
<evidence type="ECO:0000313" key="6">
    <source>
        <dbReference type="EMBL" id="MBD2604277.1"/>
    </source>
</evidence>
<keyword evidence="7" id="KW-1185">Reference proteome</keyword>
<dbReference type="EMBL" id="JACJTA010000010">
    <property type="protein sequence ID" value="MBD2604277.1"/>
    <property type="molecule type" value="Genomic_DNA"/>
</dbReference>